<comment type="subcellular location">
    <subcellularLocation>
        <location evidence="2">Cell outer membrane</location>
    </subcellularLocation>
    <subcellularLocation>
        <location evidence="1">Cell surface</location>
    </subcellularLocation>
</comment>
<dbReference type="Pfam" id="PF03895">
    <property type="entry name" value="YadA_anchor"/>
    <property type="match status" value="1"/>
</dbReference>
<evidence type="ECO:0000256" key="8">
    <source>
        <dbReference type="SAM" id="SignalP"/>
    </source>
</evidence>
<protein>
    <recommendedName>
        <fullName evidence="9">Trimeric autotransporter adhesin YadA-like C-terminal membrane anchor domain-containing protein</fullName>
    </recommendedName>
</protein>
<feature type="signal peptide" evidence="8">
    <location>
        <begin position="1"/>
        <end position="26"/>
    </location>
</feature>
<keyword evidence="5 8" id="KW-0732">Signal</keyword>
<dbReference type="SUPFAM" id="SSF54523">
    <property type="entry name" value="Pili subunits"/>
    <property type="match status" value="1"/>
</dbReference>
<reference evidence="10 11" key="1">
    <citation type="submission" date="2018-04" db="EMBL/GenBank/DDBJ databases">
        <title>Thalassorhabdus spongiae gen. nov., sp. nov., isolated from a marine sponge in South-West Iceland.</title>
        <authorList>
            <person name="Knobloch S."/>
            <person name="Daussin A."/>
            <person name="Johannsson R."/>
            <person name="Marteinsson V.T."/>
        </authorList>
    </citation>
    <scope>NUCLEOTIDE SEQUENCE [LARGE SCALE GENOMIC DNA]</scope>
    <source>
        <strain evidence="10 11">Hp12</strain>
    </source>
</reference>
<evidence type="ECO:0000256" key="7">
    <source>
        <dbReference type="ARBA" id="ARBA00023237"/>
    </source>
</evidence>
<feature type="domain" description="Trimeric autotransporter adhesin YadA-like C-terminal membrane anchor" evidence="9">
    <location>
        <begin position="252"/>
        <end position="309"/>
    </location>
</feature>
<keyword evidence="7" id="KW-0998">Cell outer membrane</keyword>
<dbReference type="Proteomes" id="UP000244906">
    <property type="component" value="Unassembled WGS sequence"/>
</dbReference>
<keyword evidence="3" id="KW-1134">Transmembrane beta strand</keyword>
<evidence type="ECO:0000256" key="3">
    <source>
        <dbReference type="ARBA" id="ARBA00022452"/>
    </source>
</evidence>
<dbReference type="EMBL" id="QDDL01000001">
    <property type="protein sequence ID" value="PVZ72514.1"/>
    <property type="molecule type" value="Genomic_DNA"/>
</dbReference>
<dbReference type="GO" id="GO:0009986">
    <property type="term" value="C:cell surface"/>
    <property type="evidence" value="ECO:0007669"/>
    <property type="project" value="UniProtKB-SubCell"/>
</dbReference>
<dbReference type="AlphaFoldDB" id="A0A2V1GZN7"/>
<sequence length="309" mass="31315">MKQNIFSPLKIATALSIILSGQSAFAVTETQINNAFTGATATGENIPSGGCRTVRAASAADGRQVFENAATCVSQIENELKSDLRVVGTAVIENQRALSALQDQVSISSVATAGIDTNTDSIGANTDSIGDNTASIGANSASIGDNTASISDNTASIGANTASIDINTASIGANTDSIGANTASIGANTASIGNNANDIQSNGQNIASNLLQIQSNDRDIKELQTDLAATKQLVLDGIAIANAFAGIPQAVNGKSTIGFGVGNYQSANAIAVGISNNFGDSNQHTIKINFGSAFERENTAGSVGYGYSW</sequence>
<dbReference type="RefSeq" id="WP_116686100.1">
    <property type="nucleotide sequence ID" value="NZ_CAWNYD010000001.1"/>
</dbReference>
<name>A0A2V1GZN7_9GAMM</name>
<dbReference type="Gene3D" id="3.30.1300.30">
    <property type="entry name" value="GSPII I/J protein-like"/>
    <property type="match status" value="1"/>
</dbReference>
<evidence type="ECO:0000313" key="10">
    <source>
        <dbReference type="EMBL" id="PVZ72514.1"/>
    </source>
</evidence>
<accession>A0A2V1GZN7</accession>
<keyword evidence="4" id="KW-0812">Transmembrane</keyword>
<keyword evidence="11" id="KW-1185">Reference proteome</keyword>
<organism evidence="10 11">
    <name type="scientific">Pelagibaculum spongiae</name>
    <dbReference type="NCBI Taxonomy" id="2080658"/>
    <lineage>
        <taxon>Bacteria</taxon>
        <taxon>Pseudomonadati</taxon>
        <taxon>Pseudomonadota</taxon>
        <taxon>Gammaproteobacteria</taxon>
        <taxon>Oceanospirillales</taxon>
        <taxon>Pelagibaculum</taxon>
    </lineage>
</organism>
<evidence type="ECO:0000256" key="1">
    <source>
        <dbReference type="ARBA" id="ARBA00004241"/>
    </source>
</evidence>
<dbReference type="GO" id="GO:0009279">
    <property type="term" value="C:cell outer membrane"/>
    <property type="evidence" value="ECO:0007669"/>
    <property type="project" value="UniProtKB-SubCell"/>
</dbReference>
<evidence type="ECO:0000256" key="6">
    <source>
        <dbReference type="ARBA" id="ARBA00023136"/>
    </source>
</evidence>
<feature type="chain" id="PRO_5016130829" description="Trimeric autotransporter adhesin YadA-like C-terminal membrane anchor domain-containing protein" evidence="8">
    <location>
        <begin position="27"/>
        <end position="309"/>
    </location>
</feature>
<proteinExistence type="predicted"/>
<evidence type="ECO:0000313" key="11">
    <source>
        <dbReference type="Proteomes" id="UP000244906"/>
    </source>
</evidence>
<evidence type="ECO:0000256" key="4">
    <source>
        <dbReference type="ARBA" id="ARBA00022692"/>
    </source>
</evidence>
<keyword evidence="6" id="KW-0472">Membrane</keyword>
<dbReference type="InterPro" id="IPR045584">
    <property type="entry name" value="Pilin-like"/>
</dbReference>
<gene>
    <name evidence="10" type="ORF">DC094_05800</name>
</gene>
<dbReference type="InterPro" id="IPR005594">
    <property type="entry name" value="YadA_C"/>
</dbReference>
<evidence type="ECO:0000259" key="9">
    <source>
        <dbReference type="Pfam" id="PF03895"/>
    </source>
</evidence>
<evidence type="ECO:0000256" key="2">
    <source>
        <dbReference type="ARBA" id="ARBA00004442"/>
    </source>
</evidence>
<evidence type="ECO:0000256" key="5">
    <source>
        <dbReference type="ARBA" id="ARBA00022729"/>
    </source>
</evidence>
<comment type="caution">
    <text evidence="10">The sequence shown here is derived from an EMBL/GenBank/DDBJ whole genome shotgun (WGS) entry which is preliminary data.</text>
</comment>